<proteinExistence type="predicted"/>
<dbReference type="AlphaFoldDB" id="F4W949"/>
<reference evidence="1" key="1">
    <citation type="submission" date="2011-02" db="EMBL/GenBank/DDBJ databases">
        <title>The genome of the leaf-cutting ant Acromyrmex echinatior suggests key adaptations to social evolution and fungus farming.</title>
        <authorList>
            <person name="Nygaard S."/>
            <person name="Zhang G."/>
        </authorList>
    </citation>
    <scope>NUCLEOTIDE SEQUENCE</scope>
</reference>
<dbReference type="InParanoid" id="F4W949"/>
<evidence type="ECO:0000313" key="1">
    <source>
        <dbReference type="EMBL" id="EGI69231.1"/>
    </source>
</evidence>
<sequence length="181" mass="20953">MRNEITSIGQKQNCSGISLSTDGDDDYAKQPDNTFKAVCSRMCPLMREFLHTHVTPCTQTLLPTYTAFQRTRILVNYTIYLNILYAIRLGYQITHIPTIRRAEALEMTSHMFDSLTRHIHDISGVIAMVPPMEGEKHARYSACYARKDFYDEKNDAILHSIAQKRRLIINCNFIHAVLRKW</sequence>
<organism evidence="2">
    <name type="scientific">Acromyrmex echinatior</name>
    <name type="common">Panamanian leafcutter ant</name>
    <name type="synonym">Acromyrmex octospinosus echinatior</name>
    <dbReference type="NCBI Taxonomy" id="103372"/>
    <lineage>
        <taxon>Eukaryota</taxon>
        <taxon>Metazoa</taxon>
        <taxon>Ecdysozoa</taxon>
        <taxon>Arthropoda</taxon>
        <taxon>Hexapoda</taxon>
        <taxon>Insecta</taxon>
        <taxon>Pterygota</taxon>
        <taxon>Neoptera</taxon>
        <taxon>Endopterygota</taxon>
        <taxon>Hymenoptera</taxon>
        <taxon>Apocrita</taxon>
        <taxon>Aculeata</taxon>
        <taxon>Formicoidea</taxon>
        <taxon>Formicidae</taxon>
        <taxon>Myrmicinae</taxon>
        <taxon>Acromyrmex</taxon>
    </lineage>
</organism>
<dbReference type="EMBL" id="GL888002">
    <property type="protein sequence ID" value="EGI69231.1"/>
    <property type="molecule type" value="Genomic_DNA"/>
</dbReference>
<keyword evidence="2" id="KW-1185">Reference proteome</keyword>
<protein>
    <submittedName>
        <fullName evidence="1">Uncharacterized protein</fullName>
    </submittedName>
</protein>
<accession>F4W949</accession>
<name>F4W949_ACREC</name>
<dbReference type="Proteomes" id="UP000007755">
    <property type="component" value="Unassembled WGS sequence"/>
</dbReference>
<gene>
    <name evidence="1" type="ORF">G5I_01996</name>
</gene>
<evidence type="ECO:0000313" key="2">
    <source>
        <dbReference type="Proteomes" id="UP000007755"/>
    </source>
</evidence>